<keyword evidence="1" id="KW-0472">Membrane</keyword>
<comment type="caution">
    <text evidence="2">The sequence shown here is derived from an EMBL/GenBank/DDBJ whole genome shotgun (WGS) entry which is preliminary data.</text>
</comment>
<gene>
    <name evidence="2" type="primary">traK</name>
    <name evidence="2" type="ORF">D0817_20530</name>
</gene>
<dbReference type="PROSITE" id="PS51257">
    <property type="entry name" value="PROKAR_LIPOPROTEIN"/>
    <property type="match status" value="1"/>
</dbReference>
<dbReference type="EMBL" id="QWDM01000016">
    <property type="protein sequence ID" value="RUT68517.1"/>
    <property type="molecule type" value="Genomic_DNA"/>
</dbReference>
<dbReference type="NCBIfam" id="TIGR03781">
    <property type="entry name" value="Bac_Flav_CT_K"/>
    <property type="match status" value="1"/>
</dbReference>
<reference evidence="3" key="1">
    <citation type="journal article" date="2019" name="Syst. Appl. Microbiol.">
        <title>Flavobacterium circumlabens sp. nov. and Flavobacterium cupreum sp. nov., two psychrotrophic species isolated from Antarctic environmental samples.</title>
        <authorList>
            <person name="Kralova S."/>
            <person name="Busse H.-J."/>
            <person name="Svec P."/>
            <person name="Maslanova I."/>
            <person name="Stankova E."/>
            <person name="Bartak M."/>
            <person name="Sedlacek I."/>
        </authorList>
    </citation>
    <scope>NUCLEOTIDE SEQUENCE [LARGE SCALE GENOMIC DNA]</scope>
    <source>
        <strain evidence="3">CCM 8825</strain>
    </source>
</reference>
<organism evidence="2 3">
    <name type="scientific">Flavobacterium cupreum</name>
    <dbReference type="NCBI Taxonomy" id="2133766"/>
    <lineage>
        <taxon>Bacteria</taxon>
        <taxon>Pseudomonadati</taxon>
        <taxon>Bacteroidota</taxon>
        <taxon>Flavobacteriia</taxon>
        <taxon>Flavobacteriales</taxon>
        <taxon>Flavobacteriaceae</taxon>
        <taxon>Flavobacterium</taxon>
    </lineage>
</organism>
<keyword evidence="3" id="KW-1185">Reference proteome</keyword>
<evidence type="ECO:0000313" key="2">
    <source>
        <dbReference type="EMBL" id="RUT68517.1"/>
    </source>
</evidence>
<protein>
    <submittedName>
        <fullName evidence="2">Conjugative transposon protein TraK</fullName>
    </submittedName>
</protein>
<dbReference type="Proteomes" id="UP000288102">
    <property type="component" value="Unassembled WGS sequence"/>
</dbReference>
<keyword evidence="1" id="KW-0812">Transmembrane</keyword>
<dbReference type="AlphaFoldDB" id="A0A434A2G5"/>
<sequence length="206" mass="23510">MFSKMKNIDTAFRHVRGFSILVISGCILISCFSLYKSFTLVSQMQNKVYILANGKALEAYASDRKDNIPVEARDHVKTFHQFFFTLDPDDKVIKSNVTKALYLADDSAKRIYDDLKENGYYSGIISGNVSQTIKIDSITIDINSYPYGFRCYAAQNIIRTTSIAHRSLITEGNLRNVSRSDNNPHGFLIERWNTIENRDLGTENRK</sequence>
<keyword evidence="1" id="KW-1133">Transmembrane helix</keyword>
<dbReference type="OrthoDB" id="1039148at2"/>
<evidence type="ECO:0000313" key="3">
    <source>
        <dbReference type="Proteomes" id="UP000288102"/>
    </source>
</evidence>
<proteinExistence type="predicted"/>
<dbReference type="InterPro" id="IPR022276">
    <property type="entry name" value="Conjug_transposon_TraK"/>
</dbReference>
<accession>A0A434A2G5</accession>
<feature type="transmembrane region" description="Helical" evidence="1">
    <location>
        <begin position="15"/>
        <end position="35"/>
    </location>
</feature>
<name>A0A434A2G5_9FLAO</name>
<evidence type="ECO:0000256" key="1">
    <source>
        <dbReference type="SAM" id="Phobius"/>
    </source>
</evidence>